<dbReference type="Proteomes" id="UP000237271">
    <property type="component" value="Unassembled WGS sequence"/>
</dbReference>
<dbReference type="OrthoDB" id="2425962at2759"/>
<sequence>MHGDSANGYTATSGWFGRFKTRIIRASRRTTTTHSLPENAPKKDVNHTGMWNDDILLEHAKAVVSCRMETQLYREPTLYLINSYACHVLLAGKKNKSHSIFVFIVPPNLVNSQQPLDAYTNRSYQ</sequence>
<evidence type="ECO:0000313" key="1">
    <source>
        <dbReference type="EMBL" id="POM73450.1"/>
    </source>
</evidence>
<keyword evidence="2" id="KW-1185">Reference proteome</keyword>
<comment type="caution">
    <text evidence="1">The sequence shown here is derived from an EMBL/GenBank/DDBJ whole genome shotgun (WGS) entry which is preliminary data.</text>
</comment>
<organism evidence="1 2">
    <name type="scientific">Phytophthora palmivora</name>
    <dbReference type="NCBI Taxonomy" id="4796"/>
    <lineage>
        <taxon>Eukaryota</taxon>
        <taxon>Sar</taxon>
        <taxon>Stramenopiles</taxon>
        <taxon>Oomycota</taxon>
        <taxon>Peronosporomycetes</taxon>
        <taxon>Peronosporales</taxon>
        <taxon>Peronosporaceae</taxon>
        <taxon>Phytophthora</taxon>
    </lineage>
</organism>
<protein>
    <recommendedName>
        <fullName evidence="3">HTH CENPB-type domain-containing protein</fullName>
    </recommendedName>
</protein>
<evidence type="ECO:0008006" key="3">
    <source>
        <dbReference type="Google" id="ProtNLM"/>
    </source>
</evidence>
<name>A0A2P4Y6L6_9STRA</name>
<reference evidence="1 2" key="1">
    <citation type="journal article" date="2017" name="Genome Biol. Evol.">
        <title>Phytophthora megakarya and P. palmivora, closely related causal agents of cacao black pod rot, underwent increases in genome sizes and gene numbers by different mechanisms.</title>
        <authorList>
            <person name="Ali S.S."/>
            <person name="Shao J."/>
            <person name="Lary D.J."/>
            <person name="Kronmiller B."/>
            <person name="Shen D."/>
            <person name="Strem M.D."/>
            <person name="Amoako-Attah I."/>
            <person name="Akrofi A.Y."/>
            <person name="Begoude B.A."/>
            <person name="Ten Hoopen G.M."/>
            <person name="Coulibaly K."/>
            <person name="Kebe B.I."/>
            <person name="Melnick R.L."/>
            <person name="Guiltinan M.J."/>
            <person name="Tyler B.M."/>
            <person name="Meinhardt L.W."/>
            <person name="Bailey B.A."/>
        </authorList>
    </citation>
    <scope>NUCLEOTIDE SEQUENCE [LARGE SCALE GENOMIC DNA]</scope>
    <source>
        <strain evidence="2">sbr112.9</strain>
    </source>
</reference>
<accession>A0A2P4Y6L6</accession>
<proteinExistence type="predicted"/>
<evidence type="ECO:0000313" key="2">
    <source>
        <dbReference type="Proteomes" id="UP000237271"/>
    </source>
</evidence>
<dbReference type="EMBL" id="NCKW01005129">
    <property type="protein sequence ID" value="POM73450.1"/>
    <property type="molecule type" value="Genomic_DNA"/>
</dbReference>
<dbReference type="AlphaFoldDB" id="A0A2P4Y6L6"/>
<gene>
    <name evidence="1" type="ORF">PHPALM_9705</name>
</gene>